<reference evidence="8 9" key="1">
    <citation type="submission" date="2019-10" db="EMBL/GenBank/DDBJ databases">
        <title>Actinomadura rubteroloni sp. nov. and Actinomadura macrotermitis sp. nov., isolated from the gut of fungus growing-termite Macrotermes natalensis.</title>
        <authorList>
            <person name="Benndorf R."/>
            <person name="Martin K."/>
            <person name="Kuefner M."/>
            <person name="De Beer W."/>
            <person name="Kaster A.-K."/>
            <person name="Vollmers J."/>
            <person name="Poulsen M."/>
            <person name="Beemelmanns C."/>
        </authorList>
    </citation>
    <scope>NUCLEOTIDE SEQUENCE [LARGE SCALE GENOMIC DNA]</scope>
    <source>
        <strain evidence="8 9">RB68</strain>
    </source>
</reference>
<dbReference type="SUPFAM" id="SSF53822">
    <property type="entry name" value="Periplasmic binding protein-like I"/>
    <property type="match status" value="1"/>
</dbReference>
<dbReference type="InterPro" id="IPR028082">
    <property type="entry name" value="Peripla_BP_I"/>
</dbReference>
<organism evidence="8 9">
    <name type="scientific">Actinomadura macrotermitis</name>
    <dbReference type="NCBI Taxonomy" id="2585200"/>
    <lineage>
        <taxon>Bacteria</taxon>
        <taxon>Bacillati</taxon>
        <taxon>Actinomycetota</taxon>
        <taxon>Actinomycetes</taxon>
        <taxon>Streptosporangiales</taxon>
        <taxon>Thermomonosporaceae</taxon>
        <taxon>Actinomadura</taxon>
    </lineage>
</organism>
<keyword evidence="6 8" id="KW-0449">Lipoprotein</keyword>
<name>A0A7K0C1P5_9ACTN</name>
<dbReference type="Pfam" id="PF02608">
    <property type="entry name" value="Bmp"/>
    <property type="match status" value="1"/>
</dbReference>
<keyword evidence="5" id="KW-0472">Membrane</keyword>
<dbReference type="CDD" id="cd06354">
    <property type="entry name" value="PBP1_PrnA-like"/>
    <property type="match status" value="1"/>
</dbReference>
<accession>A0A7K0C1P5</accession>
<evidence type="ECO:0000256" key="3">
    <source>
        <dbReference type="ARBA" id="ARBA00022475"/>
    </source>
</evidence>
<dbReference type="InterPro" id="IPR003760">
    <property type="entry name" value="PnrA-like"/>
</dbReference>
<evidence type="ECO:0000256" key="6">
    <source>
        <dbReference type="ARBA" id="ARBA00023288"/>
    </source>
</evidence>
<dbReference type="GO" id="GO:0005886">
    <property type="term" value="C:plasma membrane"/>
    <property type="evidence" value="ECO:0007669"/>
    <property type="project" value="UniProtKB-SubCell"/>
</dbReference>
<dbReference type="EMBL" id="WEGH01000003">
    <property type="protein sequence ID" value="MQY07393.1"/>
    <property type="molecule type" value="Genomic_DNA"/>
</dbReference>
<evidence type="ECO:0000256" key="5">
    <source>
        <dbReference type="ARBA" id="ARBA00023136"/>
    </source>
</evidence>
<sequence>MPWGGERRERHVRRAIKISLVTLTGAALSLGASGCGGKKSSSGSDEGGKKTVKVGLAFDIGGRGDQSFNDSAAAGLDKAKKDLNITTEEISAKPDEPDADKEARLKLLAGKGYNPVIGVGFAYTNAVNKIAKEYPNTKFLVVDADQCKVEGANVEGACFAEEQGSFLVGAAAALKSKSGKIGFIGGVNVPLIHKFYAGYAAGAKKAKPGVTVLPAKYLTQPPNFDGFKNPALGNEAAKGQLDAGADVIFHAAGGAGIGVIKTVGAAKKWAIGVDSDQYNLPAVAEAKEQILTSMLKRVDVAVFDFVKSVSDGTFKAGTKKYDLSNDGVGYATSGGKVDDIKAKLDELKADIASGKITVPTS</sequence>
<dbReference type="AlphaFoldDB" id="A0A7K0C1P5"/>
<dbReference type="OrthoDB" id="9784230at2"/>
<evidence type="ECO:0000259" key="7">
    <source>
        <dbReference type="Pfam" id="PF02608"/>
    </source>
</evidence>
<dbReference type="InterPro" id="IPR050957">
    <property type="entry name" value="BMP_lipoprotein"/>
</dbReference>
<evidence type="ECO:0000256" key="2">
    <source>
        <dbReference type="ARBA" id="ARBA00008610"/>
    </source>
</evidence>
<gene>
    <name evidence="8" type="primary">tmpC</name>
    <name evidence="8" type="ORF">ACRB68_54930</name>
</gene>
<dbReference type="PROSITE" id="PS51257">
    <property type="entry name" value="PROKAR_LIPOPROTEIN"/>
    <property type="match status" value="1"/>
</dbReference>
<keyword evidence="4" id="KW-0732">Signal</keyword>
<evidence type="ECO:0000313" key="8">
    <source>
        <dbReference type="EMBL" id="MQY07393.1"/>
    </source>
</evidence>
<evidence type="ECO:0000256" key="4">
    <source>
        <dbReference type="ARBA" id="ARBA00022729"/>
    </source>
</evidence>
<evidence type="ECO:0000313" key="9">
    <source>
        <dbReference type="Proteomes" id="UP000487268"/>
    </source>
</evidence>
<protein>
    <submittedName>
        <fullName evidence="8">Membrane lipoprotein TmpC</fullName>
    </submittedName>
</protein>
<keyword evidence="9" id="KW-1185">Reference proteome</keyword>
<comment type="subcellular location">
    <subcellularLocation>
        <location evidence="1">Cell membrane</location>
        <topology evidence="1">Lipid-anchor</topology>
    </subcellularLocation>
</comment>
<feature type="domain" description="ABC transporter substrate-binding protein PnrA-like" evidence="7">
    <location>
        <begin position="57"/>
        <end position="359"/>
    </location>
</feature>
<keyword evidence="3" id="KW-1003">Cell membrane</keyword>
<dbReference type="Proteomes" id="UP000487268">
    <property type="component" value="Unassembled WGS sequence"/>
</dbReference>
<proteinExistence type="inferred from homology"/>
<evidence type="ECO:0000256" key="1">
    <source>
        <dbReference type="ARBA" id="ARBA00004193"/>
    </source>
</evidence>
<dbReference type="PANTHER" id="PTHR34296">
    <property type="entry name" value="TRANSCRIPTIONAL ACTIVATOR PROTEIN MED"/>
    <property type="match status" value="1"/>
</dbReference>
<dbReference type="Gene3D" id="3.40.50.2300">
    <property type="match status" value="2"/>
</dbReference>
<comment type="similarity">
    <text evidence="2">Belongs to the BMP lipoprotein family.</text>
</comment>
<comment type="caution">
    <text evidence="8">The sequence shown here is derived from an EMBL/GenBank/DDBJ whole genome shotgun (WGS) entry which is preliminary data.</text>
</comment>
<dbReference type="PANTHER" id="PTHR34296:SF2">
    <property type="entry name" value="ABC TRANSPORTER GUANOSINE-BINDING PROTEIN NUPN"/>
    <property type="match status" value="1"/>
</dbReference>